<dbReference type="SUPFAM" id="SSF53146">
    <property type="entry name" value="Nitrogenase accessory factor-like"/>
    <property type="match status" value="1"/>
</dbReference>
<dbReference type="Gene3D" id="3.30.420.130">
    <property type="entry name" value="Dinitrogenase iron-molybdenum cofactor biosynthesis domain"/>
    <property type="match status" value="1"/>
</dbReference>
<evidence type="ECO:0000313" key="2">
    <source>
        <dbReference type="EMBL" id="MCM1985454.1"/>
    </source>
</evidence>
<sequence length="132" mass="13831">MKICITSRGTDLFSQCDPRFGRCSYFVIVDDDTMNFETLQNPGPLAEGGAGIEAAQALIGLNIDAILTGNIGPNAFAVLNAAGIKVFTGINGAVEDTVVQYVEGQLSIIEDANTSAQHKVNSGSRPELSGPK</sequence>
<feature type="domain" description="Dinitrogenase iron-molybdenum cofactor biosynthesis" evidence="1">
    <location>
        <begin position="14"/>
        <end position="102"/>
    </location>
</feature>
<dbReference type="RefSeq" id="WP_250866832.1">
    <property type="nucleotide sequence ID" value="NZ_JAGSOI010000001.1"/>
</dbReference>
<dbReference type="EMBL" id="JAGSOI010000001">
    <property type="protein sequence ID" value="MCM1985454.1"/>
    <property type="molecule type" value="Genomic_DNA"/>
</dbReference>
<dbReference type="InterPro" id="IPR003731">
    <property type="entry name" value="Di-Nase_FeMo-co_biosynth"/>
</dbReference>
<gene>
    <name evidence="2" type="ORF">KDK67_00235</name>
</gene>
<reference evidence="2" key="1">
    <citation type="journal article" date="2021" name="mSystems">
        <title>Bacteria and Archaea Synergistically Convert Glycine Betaine to Biogenic Methane in the Formosa Cold Seep of the South China Sea.</title>
        <authorList>
            <person name="Li L."/>
            <person name="Zhang W."/>
            <person name="Zhang S."/>
            <person name="Song L."/>
            <person name="Sun Q."/>
            <person name="Zhang H."/>
            <person name="Xiang H."/>
            <person name="Dong X."/>
        </authorList>
    </citation>
    <scope>NUCLEOTIDE SEQUENCE</scope>
    <source>
        <strain evidence="2">LLY</strain>
    </source>
</reference>
<dbReference type="PANTHER" id="PTHR42983:SF1">
    <property type="entry name" value="IRON-MOLYBDENUM PROTEIN"/>
    <property type="match status" value="1"/>
</dbReference>
<dbReference type="InterPro" id="IPR033913">
    <property type="entry name" value="MTH1175_dom"/>
</dbReference>
<dbReference type="CDD" id="cd00851">
    <property type="entry name" value="MTH1175"/>
    <property type="match status" value="1"/>
</dbReference>
<accession>A0A9E4ZE13</accession>
<keyword evidence="3" id="KW-1185">Reference proteome</keyword>
<reference evidence="2" key="2">
    <citation type="submission" date="2021-04" db="EMBL/GenBank/DDBJ databases">
        <authorList>
            <person name="Dong X."/>
        </authorList>
    </citation>
    <scope>NUCLEOTIDE SEQUENCE</scope>
    <source>
        <strain evidence="2">LLY</strain>
    </source>
</reference>
<organism evidence="2 3">
    <name type="scientific">Methanococcoides seepicolus</name>
    <dbReference type="NCBI Taxonomy" id="2828780"/>
    <lineage>
        <taxon>Archaea</taxon>
        <taxon>Methanobacteriati</taxon>
        <taxon>Methanobacteriota</taxon>
        <taxon>Stenosarchaea group</taxon>
        <taxon>Methanomicrobia</taxon>
        <taxon>Methanosarcinales</taxon>
        <taxon>Methanosarcinaceae</taxon>
        <taxon>Methanococcoides</taxon>
    </lineage>
</organism>
<name>A0A9E4ZE13_9EURY</name>
<dbReference type="AlphaFoldDB" id="A0A9E4ZE13"/>
<protein>
    <submittedName>
        <fullName evidence="2">NifB/NifX family molybdenum-iron cluster-binding protein</fullName>
    </submittedName>
</protein>
<dbReference type="Proteomes" id="UP001056766">
    <property type="component" value="Unassembled WGS sequence"/>
</dbReference>
<comment type="caution">
    <text evidence="2">The sequence shown here is derived from an EMBL/GenBank/DDBJ whole genome shotgun (WGS) entry which is preliminary data.</text>
</comment>
<proteinExistence type="predicted"/>
<evidence type="ECO:0000259" key="1">
    <source>
        <dbReference type="Pfam" id="PF02579"/>
    </source>
</evidence>
<dbReference type="PANTHER" id="PTHR42983">
    <property type="entry name" value="DINITROGENASE IRON-MOLYBDENUM COFACTOR PROTEIN-RELATED"/>
    <property type="match status" value="1"/>
</dbReference>
<dbReference type="InterPro" id="IPR036105">
    <property type="entry name" value="DiNase_FeMo-co_biosyn_sf"/>
</dbReference>
<evidence type="ECO:0000313" key="3">
    <source>
        <dbReference type="Proteomes" id="UP001056766"/>
    </source>
</evidence>
<dbReference type="Pfam" id="PF02579">
    <property type="entry name" value="Nitro_FeMo-Co"/>
    <property type="match status" value="1"/>
</dbReference>